<dbReference type="SUPFAM" id="SSF52402">
    <property type="entry name" value="Adenine nucleotide alpha hydrolases-like"/>
    <property type="match status" value="1"/>
</dbReference>
<sequence>MSSCGNPNVEADALMDRKPKFDRSKVCVKCKTNPGHIVIRHAVYCRDCFFPLVTSKFRKVLTPVINENAAPGLRIRSLRAAGNLTVGFSGGSASTVLLDLVAQNYLQLDSEASTKGGKDHPRKYEVIWPEANLCYVEISNAFQGMRDRTEEIRQVVNKYDAFKFVPLRIEDAFDPDWWSKFGYRPLASELELGLSCDTTTDDIFVSHSQSSSNSTPVSRLRAFLSSLPTQTAILSSVQAIVRVLLLSMARATGSSHLVLGTTLSSLSISLISGIAQGGGFTVREEVQEEWSPAAVEGDQSGVRKGSVRVVRPLRDIGIKECAAWAWWAKLKVVGREKIPHANQGIGALTKDFIVGLERDYPSTVSTIARTCGKLAPKDTSRLRCVLCQRPAQPGVQEWKSRISLRSFTETADHIQLLADAESKPARLALAPALCYACHTTLTSRSSRGVAANQRNDASLNQTSVPLPVWIAPFLKDFTRHDHVDGSSSDVVSSGEEVFRSRKLTTDDMRKEIGEFLIEEQAM</sequence>
<dbReference type="Proteomes" id="UP001556367">
    <property type="component" value="Unassembled WGS sequence"/>
</dbReference>
<evidence type="ECO:0000313" key="4">
    <source>
        <dbReference type="EMBL" id="KAL0954500.1"/>
    </source>
</evidence>
<evidence type="ECO:0000256" key="1">
    <source>
        <dbReference type="ARBA" id="ARBA00022490"/>
    </source>
</evidence>
<dbReference type="PANTHER" id="PTHR20882">
    <property type="entry name" value="CYTOPLASMIC TRNA 2-THIOLATION PROTEIN 2"/>
    <property type="match status" value="1"/>
</dbReference>
<evidence type="ECO:0000256" key="3">
    <source>
        <dbReference type="HAMAP-Rule" id="MF_03054"/>
    </source>
</evidence>
<dbReference type="InterPro" id="IPR014729">
    <property type="entry name" value="Rossmann-like_a/b/a_fold"/>
</dbReference>
<keyword evidence="2 3" id="KW-0819">tRNA processing</keyword>
<dbReference type="Gene3D" id="3.40.50.620">
    <property type="entry name" value="HUPs"/>
    <property type="match status" value="1"/>
</dbReference>
<gene>
    <name evidence="3" type="primary">NCS2</name>
    <name evidence="3" type="synonym">CTU2</name>
    <name evidence="4" type="ORF">HGRIS_003467</name>
</gene>
<reference evidence="5" key="1">
    <citation type="submission" date="2024-06" db="EMBL/GenBank/DDBJ databases">
        <title>Multi-omics analyses provide insights into the biosynthesis of the anticancer antibiotic pleurotin in Hohenbuehelia grisea.</title>
        <authorList>
            <person name="Weaver J.A."/>
            <person name="Alberti F."/>
        </authorList>
    </citation>
    <scope>NUCLEOTIDE SEQUENCE [LARGE SCALE GENOMIC DNA]</scope>
    <source>
        <strain evidence="5">T-177</strain>
    </source>
</reference>
<comment type="caution">
    <text evidence="4">The sequence shown here is derived from an EMBL/GenBank/DDBJ whole genome shotgun (WGS) entry which is preliminary data.</text>
</comment>
<keyword evidence="5" id="KW-1185">Reference proteome</keyword>
<name>A0ABR3JFK2_9AGAR</name>
<accession>A0ABR3JFK2</accession>
<evidence type="ECO:0000256" key="2">
    <source>
        <dbReference type="ARBA" id="ARBA00022694"/>
    </source>
</evidence>
<dbReference type="InterPro" id="IPR019407">
    <property type="entry name" value="CTU2"/>
</dbReference>
<protein>
    <recommendedName>
        <fullName evidence="3">Cytoplasmic tRNA 2-thiolation protein 2</fullName>
    </recommendedName>
</protein>
<proteinExistence type="inferred from homology"/>
<dbReference type="HAMAP" id="MF_03054">
    <property type="entry name" value="CTU2"/>
    <property type="match status" value="1"/>
</dbReference>
<comment type="pathway">
    <text evidence="3">tRNA modification; 5-methoxycarbonylmethyl-2-thiouridine-tRNA biosynthesis.</text>
</comment>
<comment type="similarity">
    <text evidence="3">Belongs to the CTU2/NCS2 family.</text>
</comment>
<keyword evidence="1 3" id="KW-0963">Cytoplasm</keyword>
<evidence type="ECO:0000313" key="5">
    <source>
        <dbReference type="Proteomes" id="UP001556367"/>
    </source>
</evidence>
<organism evidence="4 5">
    <name type="scientific">Hohenbuehelia grisea</name>
    <dbReference type="NCBI Taxonomy" id="104357"/>
    <lineage>
        <taxon>Eukaryota</taxon>
        <taxon>Fungi</taxon>
        <taxon>Dikarya</taxon>
        <taxon>Basidiomycota</taxon>
        <taxon>Agaricomycotina</taxon>
        <taxon>Agaricomycetes</taxon>
        <taxon>Agaricomycetidae</taxon>
        <taxon>Agaricales</taxon>
        <taxon>Pleurotineae</taxon>
        <taxon>Pleurotaceae</taxon>
        <taxon>Hohenbuehelia</taxon>
    </lineage>
</organism>
<dbReference type="Pfam" id="PF10288">
    <property type="entry name" value="CTU2"/>
    <property type="match status" value="1"/>
</dbReference>
<comment type="function">
    <text evidence="3">Plays a central role in 2-thiolation of mcm(5)S(2)U at tRNA wobble positions of tRNA(Lys), tRNA(Glu) and tRNA(Gln). May act by forming a heterodimer with NCS6 that ligates sulfur from thiocarboxylated URM1 onto the uridine of tRNAs at wobble position. Prior mcm(5) tRNA modification by the elongator complex is required for 2-thiolation. May also be involved in protein urmylation.</text>
</comment>
<comment type="subcellular location">
    <subcellularLocation>
        <location evidence="3">Cytoplasm</location>
    </subcellularLocation>
</comment>
<dbReference type="PANTHER" id="PTHR20882:SF14">
    <property type="entry name" value="CYTOPLASMIC TRNA 2-THIOLATION PROTEIN 2"/>
    <property type="match status" value="1"/>
</dbReference>
<dbReference type="EMBL" id="JASNQZ010000007">
    <property type="protein sequence ID" value="KAL0954500.1"/>
    <property type="molecule type" value="Genomic_DNA"/>
</dbReference>